<sequence length="242" mass="28281">MNFNILQTNKTAYPLIFIVILCIPMLFFDSVYFSANYFNGKHITSFLVISITLYLIWAVPLRLKILMLIMIPLSWLGEYIFSDLLDMYHYREHSIPLYVPFGHAIVFGTGWLLTQRSMAIKQPKKFKKILTGFYIISFCFVIFILKDTLSLFLGVLFFLSLKRKKFLPFYLMMSLIVLYLELVGTFLGAWKWDAEQGIFKTVNPPLGAIFFYVGGDMLLGKVTRFSLRQRRKIRNKLNLKTA</sequence>
<accession>A0A1B1Y8Z4</accession>
<feature type="transmembrane region" description="Helical" evidence="1">
    <location>
        <begin position="12"/>
        <end position="35"/>
    </location>
</feature>
<gene>
    <name evidence="2" type="ORF">AXE80_13220</name>
</gene>
<keyword evidence="1" id="KW-1133">Transmembrane helix</keyword>
<dbReference type="KEGG" id="wfu:AXE80_13220"/>
<keyword evidence="1" id="KW-0472">Membrane</keyword>
<proteinExistence type="predicted"/>
<dbReference type="Proteomes" id="UP000092967">
    <property type="component" value="Chromosome"/>
</dbReference>
<keyword evidence="3" id="KW-1185">Reference proteome</keyword>
<dbReference type="OrthoDB" id="977790at2"/>
<keyword evidence="1" id="KW-0812">Transmembrane</keyword>
<dbReference type="EMBL" id="CP014224">
    <property type="protein sequence ID" value="ANW97189.1"/>
    <property type="molecule type" value="Genomic_DNA"/>
</dbReference>
<feature type="transmembrane region" description="Helical" evidence="1">
    <location>
        <begin position="42"/>
        <end position="59"/>
    </location>
</feature>
<dbReference type="AlphaFoldDB" id="A0A1B1Y8Z4"/>
<feature type="transmembrane region" description="Helical" evidence="1">
    <location>
        <begin position="97"/>
        <end position="113"/>
    </location>
</feature>
<evidence type="ECO:0000313" key="2">
    <source>
        <dbReference type="EMBL" id="ANW97189.1"/>
    </source>
</evidence>
<dbReference type="RefSeq" id="WP_068828152.1">
    <property type="nucleotide sequence ID" value="NZ_CP014224.1"/>
</dbReference>
<feature type="transmembrane region" description="Helical" evidence="1">
    <location>
        <begin position="133"/>
        <end position="159"/>
    </location>
</feature>
<reference evidence="2 3" key="1">
    <citation type="submission" date="2016-02" db="EMBL/GenBank/DDBJ databases">
        <authorList>
            <person name="Wen L."/>
            <person name="He K."/>
            <person name="Yang H."/>
        </authorList>
    </citation>
    <scope>NUCLEOTIDE SEQUENCE [LARGE SCALE GENOMIC DNA]</scope>
    <source>
        <strain evidence="2 3">CZ1127</strain>
    </source>
</reference>
<evidence type="ECO:0000313" key="3">
    <source>
        <dbReference type="Proteomes" id="UP000092967"/>
    </source>
</evidence>
<name>A0A1B1Y8Z4_9FLAO</name>
<evidence type="ECO:0000256" key="1">
    <source>
        <dbReference type="SAM" id="Phobius"/>
    </source>
</evidence>
<protein>
    <submittedName>
        <fullName evidence="2">Uncharacterized protein</fullName>
    </submittedName>
</protein>
<dbReference type="STRING" id="1790137.AXE80_13220"/>
<feature type="transmembrane region" description="Helical" evidence="1">
    <location>
        <begin position="209"/>
        <end position="227"/>
    </location>
</feature>
<organism evidence="2 3">
    <name type="scientific">Wenyingzhuangia fucanilytica</name>
    <dbReference type="NCBI Taxonomy" id="1790137"/>
    <lineage>
        <taxon>Bacteria</taxon>
        <taxon>Pseudomonadati</taxon>
        <taxon>Bacteroidota</taxon>
        <taxon>Flavobacteriia</taxon>
        <taxon>Flavobacteriales</taxon>
        <taxon>Flavobacteriaceae</taxon>
        <taxon>Wenyingzhuangia</taxon>
    </lineage>
</organism>
<feature type="transmembrane region" description="Helical" evidence="1">
    <location>
        <begin position="166"/>
        <end position="189"/>
    </location>
</feature>